<reference evidence="2 3" key="1">
    <citation type="journal article" date="2014" name="ISME J.">
        <title>Candidatus Competibacter-lineage genomes retrieved from metagenomes reveal functional metabolic diversity.</title>
        <authorList>
            <person name="McIlroy S.J."/>
            <person name="Albertsen M."/>
            <person name="Andresen E.K."/>
            <person name="Saunders A.M."/>
            <person name="Kristiansen R."/>
            <person name="Stokholm-Bjerregaard M."/>
            <person name="Nielsen K.L."/>
            <person name="Nielsen P.H."/>
        </authorList>
    </citation>
    <scope>NUCLEOTIDE SEQUENCE [LARGE SCALE GENOMIC DNA]</scope>
    <source>
        <strain evidence="2 3">Run_B_J11</strain>
    </source>
</reference>
<sequence length="72" mass="7910">MIGDSAFQPYPTPATFADSPFIKQFHTNGIKRGDQFDQGINIATDDAVASLHPLDSGQGQSRYLREHPLIHA</sequence>
<name>A0A7U7J433_9GAMM</name>
<dbReference type="Proteomes" id="UP000019184">
    <property type="component" value="Unassembled WGS sequence"/>
</dbReference>
<dbReference type="EMBL" id="CBTK010000212">
    <property type="protein sequence ID" value="CDH45813.1"/>
    <property type="molecule type" value="Genomic_DNA"/>
</dbReference>
<proteinExistence type="predicted"/>
<comment type="caution">
    <text evidence="2">The sequence shown here is derived from an EMBL/GenBank/DDBJ whole genome shotgun (WGS) entry which is preliminary data.</text>
</comment>
<evidence type="ECO:0000313" key="3">
    <source>
        <dbReference type="Proteomes" id="UP000019184"/>
    </source>
</evidence>
<keyword evidence="3" id="KW-1185">Reference proteome</keyword>
<dbReference type="AlphaFoldDB" id="A0A7U7J433"/>
<accession>A0A7U7J433</accession>
<protein>
    <submittedName>
        <fullName evidence="2">Uncharacterized protein</fullName>
    </submittedName>
</protein>
<gene>
    <name evidence="2" type="ORF">BN874_290054</name>
</gene>
<feature type="compositionally biased region" description="Basic and acidic residues" evidence="1">
    <location>
        <begin position="63"/>
        <end position="72"/>
    </location>
</feature>
<organism evidence="2 3">
    <name type="scientific">Candidatus Contendobacter odensis Run_B_J11</name>
    <dbReference type="NCBI Taxonomy" id="1400861"/>
    <lineage>
        <taxon>Bacteria</taxon>
        <taxon>Pseudomonadati</taxon>
        <taxon>Pseudomonadota</taxon>
        <taxon>Gammaproteobacteria</taxon>
        <taxon>Candidatus Competibacteraceae</taxon>
        <taxon>Candidatus Contendibacter</taxon>
    </lineage>
</organism>
<evidence type="ECO:0000313" key="2">
    <source>
        <dbReference type="EMBL" id="CDH45813.1"/>
    </source>
</evidence>
<evidence type="ECO:0000256" key="1">
    <source>
        <dbReference type="SAM" id="MobiDB-lite"/>
    </source>
</evidence>
<feature type="region of interest" description="Disordered" evidence="1">
    <location>
        <begin position="53"/>
        <end position="72"/>
    </location>
</feature>